<comment type="caution">
    <text evidence="3">The sequence shown here is derived from an EMBL/GenBank/DDBJ whole genome shotgun (WGS) entry which is preliminary data.</text>
</comment>
<dbReference type="EMBL" id="SAVA01000001">
    <property type="protein sequence ID" value="RWR54808.1"/>
    <property type="molecule type" value="Genomic_DNA"/>
</dbReference>
<feature type="transmembrane region" description="Helical" evidence="2">
    <location>
        <begin position="597"/>
        <end position="618"/>
    </location>
</feature>
<feature type="compositionally biased region" description="Low complexity" evidence="1">
    <location>
        <begin position="407"/>
        <end position="422"/>
    </location>
</feature>
<organism evidence="3 4">
    <name type="scientific">Paenirhodobacter huangdaonensis</name>
    <dbReference type="NCBI Taxonomy" id="2501515"/>
    <lineage>
        <taxon>Bacteria</taxon>
        <taxon>Pseudomonadati</taxon>
        <taxon>Pseudomonadota</taxon>
        <taxon>Alphaproteobacteria</taxon>
        <taxon>Rhodobacterales</taxon>
        <taxon>Rhodobacter group</taxon>
        <taxon>Paenirhodobacter</taxon>
    </lineage>
</organism>
<dbReference type="InterPro" id="IPR043129">
    <property type="entry name" value="ATPase_NBD"/>
</dbReference>
<evidence type="ECO:0000313" key="3">
    <source>
        <dbReference type="EMBL" id="RWR54808.1"/>
    </source>
</evidence>
<keyword evidence="2" id="KW-0472">Membrane</keyword>
<name>A0A443M035_9RHOB</name>
<keyword evidence="2" id="KW-1133">Transmembrane helix</keyword>
<feature type="compositionally biased region" description="Low complexity" evidence="1">
    <location>
        <begin position="1005"/>
        <end position="1014"/>
    </location>
</feature>
<proteinExistence type="predicted"/>
<feature type="region of interest" description="Disordered" evidence="1">
    <location>
        <begin position="717"/>
        <end position="738"/>
    </location>
</feature>
<dbReference type="AlphaFoldDB" id="A0A443M035"/>
<feature type="region of interest" description="Disordered" evidence="1">
    <location>
        <begin position="862"/>
        <end position="922"/>
    </location>
</feature>
<keyword evidence="2" id="KW-0812">Transmembrane</keyword>
<feature type="compositionally biased region" description="Low complexity" evidence="1">
    <location>
        <begin position="495"/>
        <end position="510"/>
    </location>
</feature>
<feature type="compositionally biased region" description="Low complexity" evidence="1">
    <location>
        <begin position="379"/>
        <end position="393"/>
    </location>
</feature>
<sequence length="1122" mass="112060">MKPSFALNLSHDGIGLLHRTAGGWEVLGEVSLDAPNLSAELGRLRRLAEARAPETGVLTKLIIPASQILYAQIAAPGPRPAMRRRQITAALEGMTPYKVPDLVFDWSGRGETVQVAIVARDTLAEAESFAEDWGFCPVGFVAVPAPGSFAGEPWFGLSSVAGRHLPDGARLDRDQDPVPLASAPHAAADEPVPESVENVEEPVPAPEAPEAPEADLDAIAPAEELAAPEIAAATEDPAVGDALVPAEAAPEAEAQPAAEAPEVAAAPPAEASADETEAEPAEIPADAQPQLPADTEELPATEPAAVPEPAAETAPLAASDDDTGSEIDAPEAAPDLDRAPDGPPGPEAAPATETPAEDSPAEPIAPTSPIEAPEELPAEADAALAPLDAVPEAETSELAAEEGPSESDTLAVAAALAAADVSAIEETAEAAEEMAEAGEDSAEEDAGEDDAAEDDAAEGAAEVETDGAEEDAAEAVPEAATDEDVPETESPPEPVTDGAAEAGTGTAARAPRIPPLAGVARTSAPPRALGGAVRPAAITAPGLELAADEAAPVLAAPRKPRPAEPKPAPGAHTAVPPETTVFGARRQKQIGGKPRHLGIALMLALVIFLGLVAIWASYLDTPAPVANSVAAPEQDSAAQGLSLGTDSAALTGGPADAGSDLATASSPDSPGTADAAASDIPPDADLAGIDAEMAADGVIPEATPTGSAEILAAAPDATPSGAQMPAEPATDGQDPAPAAPVADALAAAAEATAAGAPAGAILAPAAPQPDLQPAVPAAPPPFEELARVTPGASFEPTPEGVVTPGGFTLYSGRPPRASRARPDAVTKAAIAAEEAAALPWADPALKRFKPKTRPATVESAAAVAATAPAPQPAPAAAEPPKATETETETAAAPVAPLSAEAQRLAAQRPSTRPSAVERSAEAAAAAAEAEAAKAEAEAQAAKAAAEAGATAQAVSVSRRPAARPRSFKTSVEQALALAIAAEPEPVIAAPAPAPAPVIAPPAPAPQKAAPAAPQRSVATAPEPAVELDEPEPTLPTKRMPTSASVAKQATEQNALALREMNLIGVYGASGNRRALIRMPNGRFVKVAVGDRLDGGRVTAIGDGQLSYQKGSRTLMLKMLKGS</sequence>
<gene>
    <name evidence="3" type="ORF">EOW66_01710</name>
</gene>
<evidence type="ECO:0000256" key="2">
    <source>
        <dbReference type="SAM" id="Phobius"/>
    </source>
</evidence>
<evidence type="ECO:0008006" key="5">
    <source>
        <dbReference type="Google" id="ProtNLM"/>
    </source>
</evidence>
<feature type="region of interest" description="Disordered" evidence="1">
    <location>
        <begin position="557"/>
        <end position="576"/>
    </location>
</feature>
<feature type="compositionally biased region" description="Acidic residues" evidence="1">
    <location>
        <begin position="426"/>
        <end position="473"/>
    </location>
</feature>
<reference evidence="3 4" key="1">
    <citation type="submission" date="2019-01" db="EMBL/GenBank/DDBJ databases">
        <title>Sinorhodobacter populi sp. nov. isolated from the symptomatic bark tissue of Populus euramericana canker.</title>
        <authorList>
            <person name="Xu G."/>
        </authorList>
    </citation>
    <scope>NUCLEOTIDE SEQUENCE [LARGE SCALE GENOMIC DNA]</scope>
    <source>
        <strain evidence="3 4">CGMCC 1.12963</strain>
    </source>
</reference>
<dbReference type="RefSeq" id="WP_128154340.1">
    <property type="nucleotide sequence ID" value="NZ_JBHSOM010000007.1"/>
</dbReference>
<feature type="region of interest" description="Disordered" evidence="1">
    <location>
        <begin position="644"/>
        <end position="684"/>
    </location>
</feature>
<feature type="compositionally biased region" description="Low complexity" evidence="1">
    <location>
        <begin position="673"/>
        <end position="684"/>
    </location>
</feature>
<evidence type="ECO:0000256" key="1">
    <source>
        <dbReference type="SAM" id="MobiDB-lite"/>
    </source>
</evidence>
<feature type="compositionally biased region" description="Low complexity" evidence="1">
    <location>
        <begin position="862"/>
        <end position="901"/>
    </location>
</feature>
<keyword evidence="4" id="KW-1185">Reference proteome</keyword>
<feature type="compositionally biased region" description="Acidic residues" evidence="1">
    <location>
        <begin position="319"/>
        <end position="329"/>
    </location>
</feature>
<protein>
    <recommendedName>
        <fullName evidence="5">Translation initiation factor 2</fullName>
    </recommendedName>
</protein>
<accession>A0A443M035</accession>
<dbReference type="Proteomes" id="UP000288071">
    <property type="component" value="Unassembled WGS sequence"/>
</dbReference>
<feature type="compositionally biased region" description="Low complexity" evidence="1">
    <location>
        <begin position="249"/>
        <end position="271"/>
    </location>
</feature>
<feature type="compositionally biased region" description="Low complexity" evidence="1">
    <location>
        <begin position="300"/>
        <end position="318"/>
    </location>
</feature>
<feature type="region of interest" description="Disordered" evidence="1">
    <location>
        <begin position="998"/>
        <end position="1044"/>
    </location>
</feature>
<reference evidence="4" key="2">
    <citation type="submission" date="2019-01" db="EMBL/GenBank/DDBJ databases">
        <title>Sinorhodobacter populi sp. nov. isolated from the symptomatic bark tissue of Populus euramericana canker.</title>
        <authorList>
            <person name="Li Y."/>
        </authorList>
    </citation>
    <scope>NUCLEOTIDE SEQUENCE [LARGE SCALE GENOMIC DNA]</scope>
    <source>
        <strain evidence="4">CGMCC 1.12963</strain>
    </source>
</reference>
<evidence type="ECO:0000313" key="4">
    <source>
        <dbReference type="Proteomes" id="UP000288071"/>
    </source>
</evidence>
<feature type="compositionally biased region" description="Basic and acidic residues" evidence="1">
    <location>
        <begin position="166"/>
        <end position="176"/>
    </location>
</feature>
<feature type="region of interest" description="Disordered" evidence="1">
    <location>
        <begin position="249"/>
        <end position="528"/>
    </location>
</feature>
<dbReference type="SUPFAM" id="SSF53067">
    <property type="entry name" value="Actin-like ATPase domain"/>
    <property type="match status" value="1"/>
</dbReference>
<feature type="region of interest" description="Disordered" evidence="1">
    <location>
        <begin position="166"/>
        <end position="211"/>
    </location>
</feature>